<feature type="region of interest" description="Disordered" evidence="1">
    <location>
        <begin position="155"/>
        <end position="182"/>
    </location>
</feature>
<feature type="compositionally biased region" description="Polar residues" evidence="1">
    <location>
        <begin position="231"/>
        <end position="249"/>
    </location>
</feature>
<keyword evidence="3" id="KW-1185">Reference proteome</keyword>
<evidence type="ECO:0000313" key="2">
    <source>
        <dbReference type="EMBL" id="GBM01093.1"/>
    </source>
</evidence>
<protein>
    <submittedName>
        <fullName evidence="2">Uncharacterized protein</fullName>
    </submittedName>
</protein>
<feature type="compositionally biased region" description="Polar residues" evidence="1">
    <location>
        <begin position="258"/>
        <end position="269"/>
    </location>
</feature>
<dbReference type="AlphaFoldDB" id="A0A4Y2C9R1"/>
<comment type="caution">
    <text evidence="2">The sequence shown here is derived from an EMBL/GenBank/DDBJ whole genome shotgun (WGS) entry which is preliminary data.</text>
</comment>
<sequence>MVGGAVGARILISYRMGSFVKQTDSNTSLTSKSNELPKRLPKFLVLHNEEGKLKNMSPFLIQKHIYTFAGNVQSVKKMKSGDLLVESSSLRQSEQLLSITKFGDIPITVSAHASLNYTRGVMSSDEFLMEARKIVHDRTPKTNHSYSAALKTIKNPDTPLEPIQTPTDTIVPKPSTPAAKNEETITVKLSDWLALLKAHKLSLEKEKTNDKKQEFLKPAPKNKRPKKDHTNSTGKNSNVKTKSNPNKTKSQNKESKSDLQTSDNSTSEMELSEEVNLASFKSPTIIDSNFKSKFFKKPK</sequence>
<gene>
    <name evidence="2" type="ORF">AVEN_21521_1</name>
</gene>
<feature type="region of interest" description="Disordered" evidence="1">
    <location>
        <begin position="207"/>
        <end position="278"/>
    </location>
</feature>
<evidence type="ECO:0000313" key="3">
    <source>
        <dbReference type="Proteomes" id="UP000499080"/>
    </source>
</evidence>
<name>A0A4Y2C9R1_ARAVE</name>
<evidence type="ECO:0000256" key="1">
    <source>
        <dbReference type="SAM" id="MobiDB-lite"/>
    </source>
</evidence>
<proteinExistence type="predicted"/>
<organism evidence="2 3">
    <name type="scientific">Araneus ventricosus</name>
    <name type="common">Orbweaver spider</name>
    <name type="synonym">Epeira ventricosa</name>
    <dbReference type="NCBI Taxonomy" id="182803"/>
    <lineage>
        <taxon>Eukaryota</taxon>
        <taxon>Metazoa</taxon>
        <taxon>Ecdysozoa</taxon>
        <taxon>Arthropoda</taxon>
        <taxon>Chelicerata</taxon>
        <taxon>Arachnida</taxon>
        <taxon>Araneae</taxon>
        <taxon>Araneomorphae</taxon>
        <taxon>Entelegynae</taxon>
        <taxon>Araneoidea</taxon>
        <taxon>Araneidae</taxon>
        <taxon>Araneus</taxon>
    </lineage>
</organism>
<dbReference type="Proteomes" id="UP000499080">
    <property type="component" value="Unassembled WGS sequence"/>
</dbReference>
<accession>A0A4Y2C9R1</accession>
<reference evidence="2 3" key="1">
    <citation type="journal article" date="2019" name="Sci. Rep.">
        <title>Orb-weaving spider Araneus ventricosus genome elucidates the spidroin gene catalogue.</title>
        <authorList>
            <person name="Kono N."/>
            <person name="Nakamura H."/>
            <person name="Ohtoshi R."/>
            <person name="Moran D.A.P."/>
            <person name="Shinohara A."/>
            <person name="Yoshida Y."/>
            <person name="Fujiwara M."/>
            <person name="Mori M."/>
            <person name="Tomita M."/>
            <person name="Arakawa K."/>
        </authorList>
    </citation>
    <scope>NUCLEOTIDE SEQUENCE [LARGE SCALE GENOMIC DNA]</scope>
</reference>
<dbReference type="EMBL" id="BGPR01162494">
    <property type="protein sequence ID" value="GBM01093.1"/>
    <property type="molecule type" value="Genomic_DNA"/>
</dbReference>